<evidence type="ECO:0000313" key="1">
    <source>
        <dbReference type="EMBL" id="QBK89283.1"/>
    </source>
</evidence>
<sequence>MNPMNSNIFNDFNNLLLQLITNIKTICPRSIVARNFDVIEYTITNIKDNERFIGLFVTKALKYKKFIDEENEKFFTEKSYEEDVNKNKNKNVIDHIFQLKDVWGILSEENKKIIFKYMQILCHMAQKYFDILDKKNQFEEDIIR</sequence>
<dbReference type="EMBL" id="MK500412">
    <property type="protein sequence ID" value="QBK89283.1"/>
    <property type="molecule type" value="Genomic_DNA"/>
</dbReference>
<gene>
    <name evidence="1" type="ORF">LCMiAC02_03780</name>
</gene>
<name>A0A4D5XF54_9VIRU</name>
<protein>
    <submittedName>
        <fullName evidence="1">Uncharacterized protein</fullName>
    </submittedName>
</protein>
<proteinExistence type="predicted"/>
<reference evidence="1" key="1">
    <citation type="journal article" date="2019" name="MBio">
        <title>Virus Genomes from Deep Sea Sediments Expand the Ocean Megavirome and Support Independent Origins of Viral Gigantism.</title>
        <authorList>
            <person name="Backstrom D."/>
            <person name="Yutin N."/>
            <person name="Jorgensen S.L."/>
            <person name="Dharamshi J."/>
            <person name="Homa F."/>
            <person name="Zaremba-Niedwiedzka K."/>
            <person name="Spang A."/>
            <person name="Wolf Y.I."/>
            <person name="Koonin E.V."/>
            <person name="Ettema T.J."/>
        </authorList>
    </citation>
    <scope>NUCLEOTIDE SEQUENCE</scope>
</reference>
<organism evidence="1">
    <name type="scientific">Mimivirus LCMiAC02</name>
    <dbReference type="NCBI Taxonomy" id="2506609"/>
    <lineage>
        <taxon>Viruses</taxon>
        <taxon>Varidnaviria</taxon>
        <taxon>Bamfordvirae</taxon>
        <taxon>Nucleocytoviricota</taxon>
        <taxon>Megaviricetes</taxon>
        <taxon>Imitervirales</taxon>
        <taxon>Mimiviridae</taxon>
        <taxon>Klosneuvirinae</taxon>
    </lineage>
</organism>
<accession>A0A4D5XF54</accession>